<dbReference type="InterPro" id="IPR001841">
    <property type="entry name" value="Znf_RING"/>
</dbReference>
<gene>
    <name evidence="6" type="ORF">CAUJ_LOCUS15209</name>
</gene>
<dbReference type="PANTHER" id="PTHR23327:SF51">
    <property type="entry name" value="TRANSCRIPTIONAL REGULATOR OF YEAST FORM ADHERENCE 3"/>
    <property type="match status" value="1"/>
</dbReference>
<dbReference type="SMART" id="SM00504">
    <property type="entry name" value="Ubox"/>
    <property type="match status" value="1"/>
</dbReference>
<sequence>MHEEDFCCSICLDVFIDPVITTCGHTFCSFCISQHTILHHNCPMCRQKITMTIPNRQMESCTLRWLEDNGRGTTYSAMKTSNRKKRLYMDRAQMVIWTALADMKNFTGSLAEILSKSSVENDLLRKEVERLLWLYKDVGIVDHRNVNGEVRFTLKGAFQ</sequence>
<keyword evidence="1" id="KW-0479">Metal-binding</keyword>
<evidence type="ECO:0000256" key="4">
    <source>
        <dbReference type="PROSITE-ProRule" id="PRU00175"/>
    </source>
</evidence>
<evidence type="ECO:0000313" key="7">
    <source>
        <dbReference type="Proteomes" id="UP000835052"/>
    </source>
</evidence>
<dbReference type="SMART" id="SM00184">
    <property type="entry name" value="RING"/>
    <property type="match status" value="1"/>
</dbReference>
<organism evidence="6 7">
    <name type="scientific">Caenorhabditis auriculariae</name>
    <dbReference type="NCBI Taxonomy" id="2777116"/>
    <lineage>
        <taxon>Eukaryota</taxon>
        <taxon>Metazoa</taxon>
        <taxon>Ecdysozoa</taxon>
        <taxon>Nematoda</taxon>
        <taxon>Chromadorea</taxon>
        <taxon>Rhabditida</taxon>
        <taxon>Rhabditina</taxon>
        <taxon>Rhabditomorpha</taxon>
        <taxon>Rhabditoidea</taxon>
        <taxon>Rhabditidae</taxon>
        <taxon>Peloderinae</taxon>
        <taxon>Caenorhabditis</taxon>
    </lineage>
</organism>
<evidence type="ECO:0000259" key="5">
    <source>
        <dbReference type="PROSITE" id="PS50089"/>
    </source>
</evidence>
<evidence type="ECO:0000256" key="1">
    <source>
        <dbReference type="ARBA" id="ARBA00022723"/>
    </source>
</evidence>
<proteinExistence type="predicted"/>
<dbReference type="Pfam" id="PF00097">
    <property type="entry name" value="zf-C3HC4"/>
    <property type="match status" value="1"/>
</dbReference>
<dbReference type="InterPro" id="IPR018957">
    <property type="entry name" value="Znf_C3HC4_RING-type"/>
</dbReference>
<dbReference type="InterPro" id="IPR017907">
    <property type="entry name" value="Znf_RING_CS"/>
</dbReference>
<evidence type="ECO:0000256" key="2">
    <source>
        <dbReference type="ARBA" id="ARBA00022771"/>
    </source>
</evidence>
<evidence type="ECO:0000256" key="3">
    <source>
        <dbReference type="ARBA" id="ARBA00022833"/>
    </source>
</evidence>
<dbReference type="OrthoDB" id="5792560at2759"/>
<dbReference type="PROSITE" id="PS50089">
    <property type="entry name" value="ZF_RING_2"/>
    <property type="match status" value="1"/>
</dbReference>
<dbReference type="PANTHER" id="PTHR23327">
    <property type="entry name" value="RING FINGER PROTEIN 127"/>
    <property type="match status" value="1"/>
</dbReference>
<dbReference type="SUPFAM" id="SSF57850">
    <property type="entry name" value="RING/U-box"/>
    <property type="match status" value="1"/>
</dbReference>
<dbReference type="InterPro" id="IPR003613">
    <property type="entry name" value="Ubox_domain"/>
</dbReference>
<dbReference type="Gene3D" id="3.30.40.10">
    <property type="entry name" value="Zinc/RING finger domain, C3HC4 (zinc finger)"/>
    <property type="match status" value="1"/>
</dbReference>
<feature type="domain" description="RING-type" evidence="5">
    <location>
        <begin position="8"/>
        <end position="46"/>
    </location>
</feature>
<dbReference type="GO" id="GO:0004842">
    <property type="term" value="F:ubiquitin-protein transferase activity"/>
    <property type="evidence" value="ECO:0007669"/>
    <property type="project" value="InterPro"/>
</dbReference>
<dbReference type="GO" id="GO:0008270">
    <property type="term" value="F:zinc ion binding"/>
    <property type="evidence" value="ECO:0007669"/>
    <property type="project" value="UniProtKB-KW"/>
</dbReference>
<dbReference type="GO" id="GO:0016567">
    <property type="term" value="P:protein ubiquitination"/>
    <property type="evidence" value="ECO:0007669"/>
    <property type="project" value="InterPro"/>
</dbReference>
<protein>
    <recommendedName>
        <fullName evidence="5">RING-type domain-containing protein</fullName>
    </recommendedName>
</protein>
<dbReference type="PROSITE" id="PS00518">
    <property type="entry name" value="ZF_RING_1"/>
    <property type="match status" value="1"/>
</dbReference>
<dbReference type="EMBL" id="CAJGYM010000166">
    <property type="protein sequence ID" value="CAD6199306.1"/>
    <property type="molecule type" value="Genomic_DNA"/>
</dbReference>
<keyword evidence="3" id="KW-0862">Zinc</keyword>
<name>A0A8S1HZU5_9PELO</name>
<keyword evidence="7" id="KW-1185">Reference proteome</keyword>
<keyword evidence="2 4" id="KW-0863">Zinc-finger</keyword>
<reference evidence="6" key="1">
    <citation type="submission" date="2020-10" db="EMBL/GenBank/DDBJ databases">
        <authorList>
            <person name="Kikuchi T."/>
        </authorList>
    </citation>
    <scope>NUCLEOTIDE SEQUENCE</scope>
    <source>
        <strain evidence="6">NKZ352</strain>
    </source>
</reference>
<dbReference type="AlphaFoldDB" id="A0A8S1HZU5"/>
<dbReference type="InterPro" id="IPR013083">
    <property type="entry name" value="Znf_RING/FYVE/PHD"/>
</dbReference>
<evidence type="ECO:0000313" key="6">
    <source>
        <dbReference type="EMBL" id="CAD6199306.1"/>
    </source>
</evidence>
<dbReference type="Proteomes" id="UP000835052">
    <property type="component" value="Unassembled WGS sequence"/>
</dbReference>
<accession>A0A8S1HZU5</accession>
<comment type="caution">
    <text evidence="6">The sequence shown here is derived from an EMBL/GenBank/DDBJ whole genome shotgun (WGS) entry which is preliminary data.</text>
</comment>